<gene>
    <name evidence="1" type="primary">AVEN_179360_1</name>
    <name evidence="1" type="ORF">TNIN_305411</name>
</gene>
<keyword evidence="2" id="KW-1185">Reference proteome</keyword>
<dbReference type="OrthoDB" id="6434979at2759"/>
<organism evidence="1 2">
    <name type="scientific">Trichonephila inaurata madagascariensis</name>
    <dbReference type="NCBI Taxonomy" id="2747483"/>
    <lineage>
        <taxon>Eukaryota</taxon>
        <taxon>Metazoa</taxon>
        <taxon>Ecdysozoa</taxon>
        <taxon>Arthropoda</taxon>
        <taxon>Chelicerata</taxon>
        <taxon>Arachnida</taxon>
        <taxon>Araneae</taxon>
        <taxon>Araneomorphae</taxon>
        <taxon>Entelegynae</taxon>
        <taxon>Araneoidea</taxon>
        <taxon>Nephilidae</taxon>
        <taxon>Trichonephila</taxon>
        <taxon>Trichonephila inaurata</taxon>
    </lineage>
</organism>
<reference evidence="1" key="1">
    <citation type="submission" date="2020-08" db="EMBL/GenBank/DDBJ databases">
        <title>Multicomponent nature underlies the extraordinary mechanical properties of spider dragline silk.</title>
        <authorList>
            <person name="Kono N."/>
            <person name="Nakamura H."/>
            <person name="Mori M."/>
            <person name="Yoshida Y."/>
            <person name="Ohtoshi R."/>
            <person name="Malay A.D."/>
            <person name="Moran D.A.P."/>
            <person name="Tomita M."/>
            <person name="Numata K."/>
            <person name="Arakawa K."/>
        </authorList>
    </citation>
    <scope>NUCLEOTIDE SEQUENCE</scope>
</reference>
<protein>
    <recommendedName>
        <fullName evidence="3">Peptidase aspartic putative domain-containing protein</fullName>
    </recommendedName>
</protein>
<accession>A0A8X6Y931</accession>
<proteinExistence type="predicted"/>
<dbReference type="Proteomes" id="UP000886998">
    <property type="component" value="Unassembled WGS sequence"/>
</dbReference>
<evidence type="ECO:0008006" key="3">
    <source>
        <dbReference type="Google" id="ProtNLM"/>
    </source>
</evidence>
<dbReference type="AlphaFoldDB" id="A0A8X6Y931"/>
<name>A0A8X6Y931_9ARAC</name>
<dbReference type="EMBL" id="BMAV01016827">
    <property type="protein sequence ID" value="GFY67958.1"/>
    <property type="molecule type" value="Genomic_DNA"/>
</dbReference>
<comment type="caution">
    <text evidence="1">The sequence shown here is derived from an EMBL/GenBank/DDBJ whole genome shotgun (WGS) entry which is preliminary data.</text>
</comment>
<evidence type="ECO:0000313" key="1">
    <source>
        <dbReference type="EMBL" id="GFY67958.1"/>
    </source>
</evidence>
<sequence length="97" mass="10856">MAHSNCAVKFFPKRKICGFVPKTDDQHILENLRINKIESSDAFCNEDEIDLLLGANIIGKLLTRKCVQLNFGLDAIHTKLGWTVIGKETGLVPVMMK</sequence>
<evidence type="ECO:0000313" key="2">
    <source>
        <dbReference type="Proteomes" id="UP000886998"/>
    </source>
</evidence>